<keyword evidence="2" id="KW-0472">Membrane</keyword>
<protein>
    <submittedName>
        <fullName evidence="3">Uncharacterized protein</fullName>
    </submittedName>
</protein>
<evidence type="ECO:0000313" key="4">
    <source>
        <dbReference type="Proteomes" id="UP000664399"/>
    </source>
</evidence>
<name>A0ABS3LNZ5_9PROT</name>
<feature type="region of interest" description="Disordered" evidence="1">
    <location>
        <begin position="98"/>
        <end position="124"/>
    </location>
</feature>
<dbReference type="RefSeq" id="WP_207854937.1">
    <property type="nucleotide sequence ID" value="NZ_JAFVMG010000013.1"/>
</dbReference>
<reference evidence="3 4" key="1">
    <citation type="submission" date="2021-03" db="EMBL/GenBank/DDBJ databases">
        <title>The complete genome sequence of Acetobacter suratthaniensis TBRC 1719.</title>
        <authorList>
            <person name="Charoenyingcharoen P."/>
            <person name="Yukphan P."/>
        </authorList>
    </citation>
    <scope>NUCLEOTIDE SEQUENCE [LARGE SCALE GENOMIC DNA]</scope>
    <source>
        <strain evidence="3 4">TBRC 1719</strain>
    </source>
</reference>
<evidence type="ECO:0000256" key="1">
    <source>
        <dbReference type="SAM" id="MobiDB-lite"/>
    </source>
</evidence>
<gene>
    <name evidence="3" type="ORF">J2D75_11350</name>
</gene>
<keyword evidence="2" id="KW-0812">Transmembrane</keyword>
<keyword evidence="2" id="KW-1133">Transmembrane helix</keyword>
<sequence>MTEKIAHVKNPLTVIAIFAGTAEVSGTAVLPLLEKDTQQVYVWFIMVFPLLLVVAFFIVLYNKNYVLYAPSDFKDENLFASFKPGSPQLRAQKLNEEAGADRNTEEAAQPSDLISTNGTASEPIRDNHDFISRPSYGQIAAQASLAEDLVITRLASKRRTQFARNVSPAAMPSIMFDAVAKDGNNQVIVEVKYTRKGFTSIGNIDRVKETFTSYYNSLPDVTKRGTLFILAIVCDGDAEANTSRIEVKFSAIISEWNIPIQVRVYRMSELRKTIQ</sequence>
<comment type="caution">
    <text evidence="3">The sequence shown here is derived from an EMBL/GenBank/DDBJ whole genome shotgun (WGS) entry which is preliminary data.</text>
</comment>
<dbReference type="EMBL" id="JAFVMG010000013">
    <property type="protein sequence ID" value="MBO1329066.1"/>
    <property type="molecule type" value="Genomic_DNA"/>
</dbReference>
<keyword evidence="4" id="KW-1185">Reference proteome</keyword>
<organism evidence="3 4">
    <name type="scientific">Acetobacter suratthaniensis</name>
    <dbReference type="NCBI Taxonomy" id="1502841"/>
    <lineage>
        <taxon>Bacteria</taxon>
        <taxon>Pseudomonadati</taxon>
        <taxon>Pseudomonadota</taxon>
        <taxon>Alphaproteobacteria</taxon>
        <taxon>Acetobacterales</taxon>
        <taxon>Acetobacteraceae</taxon>
        <taxon>Acetobacter</taxon>
    </lineage>
</organism>
<evidence type="ECO:0000256" key="2">
    <source>
        <dbReference type="SAM" id="Phobius"/>
    </source>
</evidence>
<feature type="transmembrane region" description="Helical" evidence="2">
    <location>
        <begin position="40"/>
        <end position="61"/>
    </location>
</feature>
<feature type="transmembrane region" description="Helical" evidence="2">
    <location>
        <begin position="12"/>
        <end position="33"/>
    </location>
</feature>
<proteinExistence type="predicted"/>
<evidence type="ECO:0000313" key="3">
    <source>
        <dbReference type="EMBL" id="MBO1329066.1"/>
    </source>
</evidence>
<dbReference type="Proteomes" id="UP000664399">
    <property type="component" value="Unassembled WGS sequence"/>
</dbReference>
<accession>A0ABS3LNZ5</accession>